<evidence type="ECO:0000313" key="2">
    <source>
        <dbReference type="Proteomes" id="UP000469890"/>
    </source>
</evidence>
<sequence>MISNAHNVDIVLGCVEYWGSNSVFGCYFVLYVIVGQFLQGLDQILNALGDICVCFVNVYGDALHIWILEH</sequence>
<comment type="caution">
    <text evidence="1">The sequence shown here is derived from an EMBL/GenBank/DDBJ whole genome shotgun (WGS) entry which is preliminary data.</text>
</comment>
<name>A0A8H4EWS1_MUCCL</name>
<dbReference type="EMBL" id="JAAECE010000013">
    <property type="protein sequence ID" value="KAF1796355.1"/>
    <property type="molecule type" value="Genomic_DNA"/>
</dbReference>
<accession>A0A8H4EWS1</accession>
<dbReference type="AlphaFoldDB" id="A0A8H4EWS1"/>
<organism evidence="1 2">
    <name type="scientific">Mucor circinelloides f. lusitanicus</name>
    <name type="common">Mucor racemosus var. lusitanicus</name>
    <dbReference type="NCBI Taxonomy" id="29924"/>
    <lineage>
        <taxon>Eukaryota</taxon>
        <taxon>Fungi</taxon>
        <taxon>Fungi incertae sedis</taxon>
        <taxon>Mucoromycota</taxon>
        <taxon>Mucoromycotina</taxon>
        <taxon>Mucoromycetes</taxon>
        <taxon>Mucorales</taxon>
        <taxon>Mucorineae</taxon>
        <taxon>Mucoraceae</taxon>
        <taxon>Mucor</taxon>
    </lineage>
</organism>
<proteinExistence type="predicted"/>
<evidence type="ECO:0000313" key="1">
    <source>
        <dbReference type="EMBL" id="KAF1796355.1"/>
    </source>
</evidence>
<dbReference type="Proteomes" id="UP000469890">
    <property type="component" value="Unassembled WGS sequence"/>
</dbReference>
<reference evidence="1 2" key="1">
    <citation type="submission" date="2019-09" db="EMBL/GenBank/DDBJ databases">
        <authorList>
            <consortium name="DOE Joint Genome Institute"/>
            <person name="Mondo S.J."/>
            <person name="Navarro-Mendoza M.I."/>
            <person name="Perez-Arques C."/>
            <person name="Panchal S."/>
            <person name="Nicolas F.E."/>
            <person name="Ganguly P."/>
            <person name="Pangilinan J."/>
            <person name="Grigoriev I."/>
            <person name="Heitman J."/>
            <person name="Sanya K."/>
            <person name="Garre V."/>
        </authorList>
    </citation>
    <scope>NUCLEOTIDE SEQUENCE [LARGE SCALE GENOMIC DNA]</scope>
    <source>
        <strain evidence="1 2">MU402</strain>
    </source>
</reference>
<protein>
    <submittedName>
        <fullName evidence="1">Uncharacterized protein</fullName>
    </submittedName>
</protein>
<gene>
    <name evidence="1" type="ORF">FB192DRAFT_1406516</name>
</gene>